<evidence type="ECO:0000313" key="2">
    <source>
        <dbReference type="EMBL" id="KAH7374882.1"/>
    </source>
</evidence>
<organism evidence="2 3">
    <name type="scientific">Plectosphaerella cucumerina</name>
    <dbReference type="NCBI Taxonomy" id="40658"/>
    <lineage>
        <taxon>Eukaryota</taxon>
        <taxon>Fungi</taxon>
        <taxon>Dikarya</taxon>
        <taxon>Ascomycota</taxon>
        <taxon>Pezizomycotina</taxon>
        <taxon>Sordariomycetes</taxon>
        <taxon>Hypocreomycetidae</taxon>
        <taxon>Glomerellales</taxon>
        <taxon>Plectosphaerellaceae</taxon>
        <taxon>Plectosphaerella</taxon>
    </lineage>
</organism>
<gene>
    <name evidence="2" type="ORF">B0T11DRAFT_292660</name>
</gene>
<proteinExistence type="predicted"/>
<dbReference type="OrthoDB" id="3509362at2759"/>
<keyword evidence="3" id="KW-1185">Reference proteome</keyword>
<dbReference type="InterPro" id="IPR013154">
    <property type="entry name" value="ADH-like_N"/>
</dbReference>
<dbReference type="SUPFAM" id="SSF50129">
    <property type="entry name" value="GroES-like"/>
    <property type="match status" value="1"/>
</dbReference>
<evidence type="ECO:0000313" key="3">
    <source>
        <dbReference type="Proteomes" id="UP000813385"/>
    </source>
</evidence>
<dbReference type="Proteomes" id="UP000813385">
    <property type="component" value="Unassembled WGS sequence"/>
</dbReference>
<dbReference type="PANTHER" id="PTHR45033:SF1">
    <property type="entry name" value="OXIDOREDUCTASE (EUROFUNG)"/>
    <property type="match status" value="1"/>
</dbReference>
<dbReference type="EMBL" id="JAGPXD010000001">
    <property type="protein sequence ID" value="KAH7374882.1"/>
    <property type="molecule type" value="Genomic_DNA"/>
</dbReference>
<protein>
    <submittedName>
        <fullName evidence="2">Alcohol dehydrogenase</fullName>
    </submittedName>
</protein>
<dbReference type="InterPro" id="IPR011032">
    <property type="entry name" value="GroES-like_sf"/>
</dbReference>
<dbReference type="InterPro" id="IPR020843">
    <property type="entry name" value="ER"/>
</dbReference>
<dbReference type="SMART" id="SM00829">
    <property type="entry name" value="PKS_ER"/>
    <property type="match status" value="1"/>
</dbReference>
<dbReference type="PANTHER" id="PTHR45033">
    <property type="match status" value="1"/>
</dbReference>
<dbReference type="AlphaFoldDB" id="A0A8K0X7J6"/>
<sequence>MESPVSHRHVVSTGDDCIDTHAVRELFQPRNCIGVAELQSDVRSQMLRRLPDVVTESVSSYSSEAKVFRRTDGDLPRTIVQSVEPVPSQEELGTSDILLKIHAVSLNFRDVAILNGIYPVEVEEKGIPASDYGAKVVAVGSGIQEFKVGDKVTPIYNVANLTGLEDELSCALRGSVAGVLREYTVYEEKLLVQLPDHLSWEEAATLSCAGVTAWTSLNGLDTKRKDPVALMQDILRLTNGKGVDFIINNTGPSSIPEDIDFLRARGGTISLVAQVQGIAVGSKEDYQNINKFIKEKKISLAPIIDKVFPFEESAAAFDYLYSGKHSGKVVIKI</sequence>
<dbReference type="CDD" id="cd08276">
    <property type="entry name" value="MDR7"/>
    <property type="match status" value="1"/>
</dbReference>
<dbReference type="Pfam" id="PF13602">
    <property type="entry name" value="ADH_zinc_N_2"/>
    <property type="match status" value="1"/>
</dbReference>
<dbReference type="GO" id="GO:0016491">
    <property type="term" value="F:oxidoreductase activity"/>
    <property type="evidence" value="ECO:0007669"/>
    <property type="project" value="InterPro"/>
</dbReference>
<evidence type="ECO:0000259" key="1">
    <source>
        <dbReference type="SMART" id="SM00829"/>
    </source>
</evidence>
<dbReference type="SUPFAM" id="SSF51735">
    <property type="entry name" value="NAD(P)-binding Rossmann-fold domains"/>
    <property type="match status" value="1"/>
</dbReference>
<accession>A0A8K0X7J6</accession>
<dbReference type="InterPro" id="IPR036291">
    <property type="entry name" value="NAD(P)-bd_dom_sf"/>
</dbReference>
<dbReference type="InterPro" id="IPR052711">
    <property type="entry name" value="Zinc_ADH-like"/>
</dbReference>
<reference evidence="2" key="1">
    <citation type="journal article" date="2021" name="Nat. Commun.">
        <title>Genetic determinants of endophytism in the Arabidopsis root mycobiome.</title>
        <authorList>
            <person name="Mesny F."/>
            <person name="Miyauchi S."/>
            <person name="Thiergart T."/>
            <person name="Pickel B."/>
            <person name="Atanasova L."/>
            <person name="Karlsson M."/>
            <person name="Huettel B."/>
            <person name="Barry K.W."/>
            <person name="Haridas S."/>
            <person name="Chen C."/>
            <person name="Bauer D."/>
            <person name="Andreopoulos W."/>
            <person name="Pangilinan J."/>
            <person name="LaButti K."/>
            <person name="Riley R."/>
            <person name="Lipzen A."/>
            <person name="Clum A."/>
            <person name="Drula E."/>
            <person name="Henrissat B."/>
            <person name="Kohler A."/>
            <person name="Grigoriev I.V."/>
            <person name="Martin F.M."/>
            <person name="Hacquard S."/>
        </authorList>
    </citation>
    <scope>NUCLEOTIDE SEQUENCE</scope>
    <source>
        <strain evidence="2">MPI-CAGE-AT-0016</strain>
    </source>
</reference>
<dbReference type="Pfam" id="PF08240">
    <property type="entry name" value="ADH_N"/>
    <property type="match status" value="1"/>
</dbReference>
<feature type="domain" description="Enoyl reductase (ER)" evidence="1">
    <location>
        <begin position="73"/>
        <end position="331"/>
    </location>
</feature>
<dbReference type="Gene3D" id="3.90.180.10">
    <property type="entry name" value="Medium-chain alcohol dehydrogenases, catalytic domain"/>
    <property type="match status" value="2"/>
</dbReference>
<comment type="caution">
    <text evidence="2">The sequence shown here is derived from an EMBL/GenBank/DDBJ whole genome shotgun (WGS) entry which is preliminary data.</text>
</comment>
<name>A0A8K0X7J6_9PEZI</name>